<dbReference type="Gene3D" id="3.40.50.1820">
    <property type="entry name" value="alpha/beta hydrolase"/>
    <property type="match status" value="1"/>
</dbReference>
<protein>
    <recommendedName>
        <fullName evidence="2">Xaa-Pro dipeptidyl-peptidase C-terminal domain-containing protein</fullName>
    </recommendedName>
</protein>
<dbReference type="Pfam" id="PF02129">
    <property type="entry name" value="Peptidase_S15"/>
    <property type="match status" value="1"/>
</dbReference>
<feature type="domain" description="Xaa-Pro dipeptidyl-peptidase C-terminal" evidence="2">
    <location>
        <begin position="521"/>
        <end position="752"/>
    </location>
</feature>
<dbReference type="InterPro" id="IPR000383">
    <property type="entry name" value="Xaa-Pro-like_dom"/>
</dbReference>
<dbReference type="EMBL" id="BSST01000001">
    <property type="protein sequence ID" value="GLX78247.1"/>
    <property type="molecule type" value="Genomic_DNA"/>
</dbReference>
<dbReference type="InterPro" id="IPR029058">
    <property type="entry name" value="AB_hydrolase_fold"/>
</dbReference>
<dbReference type="RefSeq" id="WP_284244134.1">
    <property type="nucleotide sequence ID" value="NZ_BSST01000001.1"/>
</dbReference>
<dbReference type="InterPro" id="IPR013736">
    <property type="entry name" value="Xaa-Pro_dipept_C"/>
</dbReference>
<name>A0ABQ6GS76_9GAMM</name>
<dbReference type="Gene3D" id="2.60.120.260">
    <property type="entry name" value="Galactose-binding domain-like"/>
    <property type="match status" value="1"/>
</dbReference>
<organism evidence="3 4">
    <name type="scientific">Thalassotalea insulae</name>
    <dbReference type="NCBI Taxonomy" id="2056778"/>
    <lineage>
        <taxon>Bacteria</taxon>
        <taxon>Pseudomonadati</taxon>
        <taxon>Pseudomonadota</taxon>
        <taxon>Gammaproteobacteria</taxon>
        <taxon>Alteromonadales</taxon>
        <taxon>Colwelliaceae</taxon>
        <taxon>Thalassotalea</taxon>
    </lineage>
</organism>
<evidence type="ECO:0000256" key="1">
    <source>
        <dbReference type="ARBA" id="ARBA00022801"/>
    </source>
</evidence>
<dbReference type="SUPFAM" id="SSF49785">
    <property type="entry name" value="Galactose-binding domain-like"/>
    <property type="match status" value="1"/>
</dbReference>
<evidence type="ECO:0000313" key="4">
    <source>
        <dbReference type="Proteomes" id="UP001157186"/>
    </source>
</evidence>
<evidence type="ECO:0000313" key="3">
    <source>
        <dbReference type="EMBL" id="GLX78247.1"/>
    </source>
</evidence>
<dbReference type="InterPro" id="IPR005674">
    <property type="entry name" value="CocE/Ser_esterase"/>
</dbReference>
<dbReference type="Gene3D" id="1.10.3020.10">
    <property type="entry name" value="alpha-amino acid ester hydrolase ( Helical cap domain)"/>
    <property type="match status" value="1"/>
</dbReference>
<keyword evidence="4" id="KW-1185">Reference proteome</keyword>
<comment type="caution">
    <text evidence="3">The sequence shown here is derived from an EMBL/GenBank/DDBJ whole genome shotgun (WGS) entry which is preliminary data.</text>
</comment>
<dbReference type="NCBIfam" id="TIGR00976">
    <property type="entry name" value="CocE_NonD"/>
    <property type="match status" value="1"/>
</dbReference>
<evidence type="ECO:0000259" key="2">
    <source>
        <dbReference type="SMART" id="SM00939"/>
    </source>
</evidence>
<dbReference type="InterPro" id="IPR008979">
    <property type="entry name" value="Galactose-bd-like_sf"/>
</dbReference>
<dbReference type="Proteomes" id="UP001157186">
    <property type="component" value="Unassembled WGS sequence"/>
</dbReference>
<reference evidence="3 4" key="1">
    <citation type="submission" date="2023-03" db="EMBL/GenBank/DDBJ databases">
        <title>Draft genome sequence of Thalassotalea insulae KCTC 62186T.</title>
        <authorList>
            <person name="Sawabe T."/>
        </authorList>
    </citation>
    <scope>NUCLEOTIDE SEQUENCE [LARGE SCALE GENOMIC DNA]</scope>
    <source>
        <strain evidence="3 4">KCTC 62186</strain>
    </source>
</reference>
<keyword evidence="1" id="KW-0378">Hydrolase</keyword>
<dbReference type="Pfam" id="PF08530">
    <property type="entry name" value="PepX_C"/>
    <property type="match status" value="1"/>
</dbReference>
<dbReference type="SMART" id="SM00939">
    <property type="entry name" value="PepX_C"/>
    <property type="match status" value="1"/>
</dbReference>
<dbReference type="SUPFAM" id="SSF53474">
    <property type="entry name" value="alpha/beta-Hydrolases"/>
    <property type="match status" value="1"/>
</dbReference>
<gene>
    <name evidence="3" type="ORF">tinsulaeT_15870</name>
</gene>
<accession>A0ABQ6GS76</accession>
<sequence length="771" mass="87155">MTNHDVSFRAKWHDVLFICLYLLFTVNSQATETKHTFKTPAALVAANITTSKDALTLLTQHSFHQQLFILANQLSTVEINQQEMFDKVALLSILNRHQELLTTIAEHPNAISYSHYRLHSETLLKQNNHSSFSTLLTDTLSKSLVAMNDESLYQLEAALGWSLPGAQDYAFNIFKRYQTLPTLTKDQAIALIVNSHLYRVLANVLPMSNKLIAQENQKRYHIEPEILITTPDGVELAATIVRKKNQHGKQTAAMQFTIYADEKSHTRTATHAAAHGYIGVVVNSRGKRSSSNTIVPWEHEGEDATSAIDWVSKQAWSNGKVMMYGGSYNGFTQWAAAKHMHPALIAIAPYTAASLITGLPYENNIVLTANYQWAFHVTNNNTVDNSVYTNWQKSNQLLTDFFTSGKAISDIDKLAGQANPWFQKWLQHPSFDDYYQAMVPVKAEYANINIPVLTITGYFDGGQVSAIDYLKRHYRYNQNANHTLLIGPYDHWSAQNKPRSHLGNYPLDAVALEKDTEEIVFGWFDHLLYHTAKPKLLQDKVNYQLMGSNQWRHSSSFAMLNQQATKFYLSTTKNQESNYALQTSPEQQLAYLKQTIDLTDRTTEHNLLPWPIIQDQLNDPNGLVFITAPLTETQELAGAITGHFSIEINKKDVDIGYNFYEIDPSGKAFYLTHYLSRASYANDSSKRTLLVPQKKTTVPIIDARMTAKLLKKGSRLAIVLNVNKNHQAQVNMGSGKEVNNESIADAGEPLIIKWYNDSQINIPLKPWNETK</sequence>
<proteinExistence type="predicted"/>